<feature type="transmembrane region" description="Helical" evidence="6">
    <location>
        <begin position="335"/>
        <end position="353"/>
    </location>
</feature>
<dbReference type="InterPro" id="IPR036259">
    <property type="entry name" value="MFS_trans_sf"/>
</dbReference>
<comment type="subcellular location">
    <subcellularLocation>
        <location evidence="1">Cell membrane</location>
        <topology evidence="1">Multi-pass membrane protein</topology>
    </subcellularLocation>
</comment>
<reference evidence="7 8" key="1">
    <citation type="journal article" date="2019" name="Int. J. Syst. Evol. Microbiol.">
        <title>The Global Catalogue of Microorganisms (GCM) 10K type strain sequencing project: providing services to taxonomists for standard genome sequencing and annotation.</title>
        <authorList>
            <consortium name="The Broad Institute Genomics Platform"/>
            <consortium name="The Broad Institute Genome Sequencing Center for Infectious Disease"/>
            <person name="Wu L."/>
            <person name="Ma J."/>
        </authorList>
    </citation>
    <scope>NUCLEOTIDE SEQUENCE [LARGE SCALE GENOMIC DNA]</scope>
    <source>
        <strain evidence="7 8">JCM 16114</strain>
    </source>
</reference>
<evidence type="ECO:0000256" key="3">
    <source>
        <dbReference type="ARBA" id="ARBA00022692"/>
    </source>
</evidence>
<dbReference type="EMBL" id="BAAAQX010000020">
    <property type="protein sequence ID" value="GAA2211357.1"/>
    <property type="molecule type" value="Genomic_DNA"/>
</dbReference>
<sequence>MITSSPLHPRRLPLFGLAAALSALSLTFIMPVLFGLRDPSMILYGLRGEAMLIAAILVAPLLGALVDRARSRRTVLVAMAWAGVVALAAATVAAQGPDAVSGPVFTAVAVTTSAVTALAPVGEQAYLPSIVGRERLVTANAVLHVLPLLVMVVFGAALSWADGDGLVLAVAVAAMAACAAVAFRGVQADEEPPSPRTGLWRETLEGLRFTFREPVLRAIALCVMVTGLTGGFIEEMEGAARGALADHETISLSMMVTGYGATALGPLVAVLLHRRLGAYRLAVAALLASQPFLLLLTLSGGPWWYTLGNLVPQAGMIVVSIALLSHRQAITPDRLLGRVSGTLIAVVTLSETLGNVLLGRPGDWLAEDASSPLPLLTGLVVATALSMAAAVPLLRARHLAAAPREPESALP</sequence>
<dbReference type="SUPFAM" id="SSF103473">
    <property type="entry name" value="MFS general substrate transporter"/>
    <property type="match status" value="1"/>
</dbReference>
<dbReference type="RefSeq" id="WP_344483788.1">
    <property type="nucleotide sequence ID" value="NZ_BAAAQX010000020.1"/>
</dbReference>
<feature type="transmembrane region" description="Helical" evidence="6">
    <location>
        <begin position="42"/>
        <end position="63"/>
    </location>
</feature>
<accession>A0ABN3CPJ4</accession>
<keyword evidence="5 6" id="KW-0472">Membrane</keyword>
<gene>
    <name evidence="7" type="ORF">GCM10009850_068160</name>
</gene>
<evidence type="ECO:0000256" key="5">
    <source>
        <dbReference type="ARBA" id="ARBA00023136"/>
    </source>
</evidence>
<dbReference type="Pfam" id="PF07690">
    <property type="entry name" value="MFS_1"/>
    <property type="match status" value="1"/>
</dbReference>
<evidence type="ECO:0000256" key="4">
    <source>
        <dbReference type="ARBA" id="ARBA00022989"/>
    </source>
</evidence>
<evidence type="ECO:0000313" key="8">
    <source>
        <dbReference type="Proteomes" id="UP001499843"/>
    </source>
</evidence>
<evidence type="ECO:0000256" key="1">
    <source>
        <dbReference type="ARBA" id="ARBA00004651"/>
    </source>
</evidence>
<feature type="transmembrane region" description="Helical" evidence="6">
    <location>
        <begin position="303"/>
        <end position="323"/>
    </location>
</feature>
<feature type="transmembrane region" description="Helical" evidence="6">
    <location>
        <begin position="166"/>
        <end position="186"/>
    </location>
</feature>
<keyword evidence="3 6" id="KW-0812">Transmembrane</keyword>
<evidence type="ECO:0000313" key="7">
    <source>
        <dbReference type="EMBL" id="GAA2211357.1"/>
    </source>
</evidence>
<evidence type="ECO:0000256" key="6">
    <source>
        <dbReference type="SAM" id="Phobius"/>
    </source>
</evidence>
<evidence type="ECO:0000256" key="2">
    <source>
        <dbReference type="ARBA" id="ARBA00022475"/>
    </source>
</evidence>
<dbReference type="PANTHER" id="PTHR23513">
    <property type="entry name" value="INTEGRAL MEMBRANE EFFLUX PROTEIN-RELATED"/>
    <property type="match status" value="1"/>
</dbReference>
<dbReference type="Gene3D" id="1.20.1250.20">
    <property type="entry name" value="MFS general substrate transporter like domains"/>
    <property type="match status" value="1"/>
</dbReference>
<organism evidence="7 8">
    <name type="scientific">Nonomuraea monospora</name>
    <dbReference type="NCBI Taxonomy" id="568818"/>
    <lineage>
        <taxon>Bacteria</taxon>
        <taxon>Bacillati</taxon>
        <taxon>Actinomycetota</taxon>
        <taxon>Actinomycetes</taxon>
        <taxon>Streptosporangiales</taxon>
        <taxon>Streptosporangiaceae</taxon>
        <taxon>Nonomuraea</taxon>
    </lineage>
</organism>
<dbReference type="InterPro" id="IPR011701">
    <property type="entry name" value="MFS"/>
</dbReference>
<keyword evidence="2" id="KW-1003">Cell membrane</keyword>
<feature type="transmembrane region" description="Helical" evidence="6">
    <location>
        <begin position="141"/>
        <end position="160"/>
    </location>
</feature>
<feature type="transmembrane region" description="Helical" evidence="6">
    <location>
        <begin position="215"/>
        <end position="233"/>
    </location>
</feature>
<protein>
    <submittedName>
        <fullName evidence="7">MFS transporter</fullName>
    </submittedName>
</protein>
<name>A0ABN3CPJ4_9ACTN</name>
<dbReference type="Proteomes" id="UP001499843">
    <property type="component" value="Unassembled WGS sequence"/>
</dbReference>
<feature type="transmembrane region" description="Helical" evidence="6">
    <location>
        <begin position="279"/>
        <end position="297"/>
    </location>
</feature>
<feature type="transmembrane region" description="Helical" evidence="6">
    <location>
        <begin position="373"/>
        <end position="394"/>
    </location>
</feature>
<feature type="transmembrane region" description="Helical" evidence="6">
    <location>
        <begin position="253"/>
        <end position="272"/>
    </location>
</feature>
<feature type="transmembrane region" description="Helical" evidence="6">
    <location>
        <begin position="75"/>
        <end position="94"/>
    </location>
</feature>
<comment type="caution">
    <text evidence="7">The sequence shown here is derived from an EMBL/GenBank/DDBJ whole genome shotgun (WGS) entry which is preliminary data.</text>
</comment>
<feature type="transmembrane region" description="Helical" evidence="6">
    <location>
        <begin position="12"/>
        <end position="36"/>
    </location>
</feature>
<feature type="transmembrane region" description="Helical" evidence="6">
    <location>
        <begin position="100"/>
        <end position="121"/>
    </location>
</feature>
<proteinExistence type="predicted"/>
<keyword evidence="8" id="KW-1185">Reference proteome</keyword>
<keyword evidence="4 6" id="KW-1133">Transmembrane helix</keyword>
<dbReference type="PANTHER" id="PTHR23513:SF6">
    <property type="entry name" value="MAJOR FACILITATOR SUPERFAMILY ASSOCIATED DOMAIN-CONTAINING PROTEIN"/>
    <property type="match status" value="1"/>
</dbReference>